<comment type="caution">
    <text evidence="1">The sequence shown here is derived from an EMBL/GenBank/DDBJ whole genome shotgun (WGS) entry which is preliminary data.</text>
</comment>
<dbReference type="EMBL" id="BMAU01021425">
    <property type="protein sequence ID" value="GFY34557.1"/>
    <property type="molecule type" value="Genomic_DNA"/>
</dbReference>
<accession>A0A8X6WHD5</accession>
<dbReference type="Gene3D" id="3.30.420.10">
    <property type="entry name" value="Ribonuclease H-like superfamily/Ribonuclease H"/>
    <property type="match status" value="1"/>
</dbReference>
<sequence>MDALDYLRFHGTQKNVLMCSNNRRQTLAQIAEATHFSKMSHDGIHRKWHQFSHSDDWHLLHDNAPAHQSQLVKEFLGKTFTNVLSHLLYSPDLAPCDFYQFPSLKKHLKGRCFVSADEVKVASLEALREVTKNSFQKLHELWQKCIVTQGNYFEGGCASVQ</sequence>
<reference evidence="1" key="1">
    <citation type="submission" date="2020-08" db="EMBL/GenBank/DDBJ databases">
        <title>Multicomponent nature underlies the extraordinary mechanical properties of spider dragline silk.</title>
        <authorList>
            <person name="Kono N."/>
            <person name="Nakamura H."/>
            <person name="Mori M."/>
            <person name="Yoshida Y."/>
            <person name="Ohtoshi R."/>
            <person name="Malay A.D."/>
            <person name="Moran D.A.P."/>
            <person name="Tomita M."/>
            <person name="Numata K."/>
            <person name="Arakawa K."/>
        </authorList>
    </citation>
    <scope>NUCLEOTIDE SEQUENCE</scope>
</reference>
<dbReference type="AlphaFoldDB" id="A0A8X6WHD5"/>
<dbReference type="PANTHER" id="PTHR46060:SF1">
    <property type="entry name" value="MARINER MOS1 TRANSPOSASE-LIKE PROTEIN"/>
    <property type="match status" value="1"/>
</dbReference>
<keyword evidence="2" id="KW-1185">Reference proteome</keyword>
<name>A0A8X6WHD5_TRICX</name>
<evidence type="ECO:0000313" key="1">
    <source>
        <dbReference type="EMBL" id="GFY34557.1"/>
    </source>
</evidence>
<dbReference type="Proteomes" id="UP000887159">
    <property type="component" value="Unassembled WGS sequence"/>
</dbReference>
<protein>
    <submittedName>
        <fullName evidence="1">Mariner Mos1 transposase</fullName>
    </submittedName>
</protein>
<organism evidence="1 2">
    <name type="scientific">Trichonephila clavipes</name>
    <name type="common">Golden silk orbweaver</name>
    <name type="synonym">Nephila clavipes</name>
    <dbReference type="NCBI Taxonomy" id="2585209"/>
    <lineage>
        <taxon>Eukaryota</taxon>
        <taxon>Metazoa</taxon>
        <taxon>Ecdysozoa</taxon>
        <taxon>Arthropoda</taxon>
        <taxon>Chelicerata</taxon>
        <taxon>Arachnida</taxon>
        <taxon>Araneae</taxon>
        <taxon>Araneomorphae</taxon>
        <taxon>Entelegynae</taxon>
        <taxon>Araneoidea</taxon>
        <taxon>Nephilidae</taxon>
        <taxon>Trichonephila</taxon>
    </lineage>
</organism>
<gene>
    <name evidence="1" type="primary">marinerT_37</name>
    <name evidence="1" type="ORF">TNCV_3095391</name>
</gene>
<dbReference type="InterPro" id="IPR052709">
    <property type="entry name" value="Transposase-MT_Hybrid"/>
</dbReference>
<dbReference type="GO" id="GO:0003676">
    <property type="term" value="F:nucleic acid binding"/>
    <property type="evidence" value="ECO:0007669"/>
    <property type="project" value="InterPro"/>
</dbReference>
<proteinExistence type="predicted"/>
<dbReference type="InterPro" id="IPR036397">
    <property type="entry name" value="RNaseH_sf"/>
</dbReference>
<dbReference type="PANTHER" id="PTHR46060">
    <property type="entry name" value="MARINER MOS1 TRANSPOSASE-LIKE PROTEIN"/>
    <property type="match status" value="1"/>
</dbReference>
<evidence type="ECO:0000313" key="2">
    <source>
        <dbReference type="Proteomes" id="UP000887159"/>
    </source>
</evidence>